<proteinExistence type="predicted"/>
<dbReference type="EMBL" id="ML737112">
    <property type="protein sequence ID" value="KAE8347608.1"/>
    <property type="molecule type" value="Genomic_DNA"/>
</dbReference>
<accession>A0A5N6YR08</accession>
<dbReference type="Proteomes" id="UP000325558">
    <property type="component" value="Unassembled WGS sequence"/>
</dbReference>
<gene>
    <name evidence="1" type="ORF">BDV24DRAFT_121117</name>
</gene>
<dbReference type="AlphaFoldDB" id="A0A5N6YR08"/>
<protein>
    <submittedName>
        <fullName evidence="1">Uncharacterized protein</fullName>
    </submittedName>
</protein>
<evidence type="ECO:0000313" key="1">
    <source>
        <dbReference type="EMBL" id="KAE8347608.1"/>
    </source>
</evidence>
<organism evidence="1">
    <name type="scientific">Aspergillus arachidicola</name>
    <dbReference type="NCBI Taxonomy" id="656916"/>
    <lineage>
        <taxon>Eukaryota</taxon>
        <taxon>Fungi</taxon>
        <taxon>Dikarya</taxon>
        <taxon>Ascomycota</taxon>
        <taxon>Pezizomycotina</taxon>
        <taxon>Eurotiomycetes</taxon>
        <taxon>Eurotiomycetidae</taxon>
        <taxon>Eurotiales</taxon>
        <taxon>Aspergillaceae</taxon>
        <taxon>Aspergillus</taxon>
        <taxon>Aspergillus subgen. Circumdati</taxon>
    </lineage>
</organism>
<name>A0A5N6YR08_9EURO</name>
<reference evidence="1" key="1">
    <citation type="submission" date="2019-04" db="EMBL/GenBank/DDBJ databases">
        <title>Friends and foes A comparative genomics study of 23 Aspergillus species from section Flavi.</title>
        <authorList>
            <consortium name="DOE Joint Genome Institute"/>
            <person name="Kjaerbolling I."/>
            <person name="Vesth T."/>
            <person name="Frisvad J.C."/>
            <person name="Nybo J.L."/>
            <person name="Theobald S."/>
            <person name="Kildgaard S."/>
            <person name="Isbrandt T."/>
            <person name="Kuo A."/>
            <person name="Sato A."/>
            <person name="Lyhne E.K."/>
            <person name="Kogle M.E."/>
            <person name="Wiebenga A."/>
            <person name="Kun R.S."/>
            <person name="Lubbers R.J."/>
            <person name="Makela M.R."/>
            <person name="Barry K."/>
            <person name="Chovatia M."/>
            <person name="Clum A."/>
            <person name="Daum C."/>
            <person name="Haridas S."/>
            <person name="He G."/>
            <person name="LaButti K."/>
            <person name="Lipzen A."/>
            <person name="Mondo S."/>
            <person name="Riley R."/>
            <person name="Salamov A."/>
            <person name="Simmons B.A."/>
            <person name="Magnuson J.K."/>
            <person name="Henrissat B."/>
            <person name="Mortensen U.H."/>
            <person name="Larsen T.O."/>
            <person name="Devries R.P."/>
            <person name="Grigoriev I.V."/>
            <person name="Machida M."/>
            <person name="Baker S.E."/>
            <person name="Andersen M.R."/>
        </authorList>
    </citation>
    <scope>NUCLEOTIDE SEQUENCE</scope>
    <source>
        <strain evidence="1">CBS 117612</strain>
    </source>
</reference>
<sequence length="57" mass="6613">MVHVSYFLFSISEFHTRQALHCREMCQRARLSPSFFCGGFCGPNGKPDEFAETLLRR</sequence>